<keyword evidence="8" id="KW-0479">Metal-binding</keyword>
<feature type="short sequence motif" description="'HIGH' region" evidence="8">
    <location>
        <begin position="48"/>
        <end position="58"/>
    </location>
</feature>
<dbReference type="SUPFAM" id="SSF50677">
    <property type="entry name" value="ValRS/IleRS/LeuRS editing domain"/>
    <property type="match status" value="1"/>
</dbReference>
<evidence type="ECO:0000313" key="12">
    <source>
        <dbReference type="Proteomes" id="UP001212803"/>
    </source>
</evidence>
<feature type="short sequence motif" description="'KMSKS' region" evidence="8">
    <location>
        <begin position="631"/>
        <end position="635"/>
    </location>
</feature>
<protein>
    <recommendedName>
        <fullName evidence="8">Isoleucine--tRNA ligase</fullName>
        <ecNumber evidence="8">6.1.1.5</ecNumber>
    </recommendedName>
    <alternativeName>
        <fullName evidence="8">Isoleucyl-tRNA synthetase</fullName>
        <shortName evidence="8">IleRS</shortName>
    </alternativeName>
</protein>
<dbReference type="Proteomes" id="UP001212803">
    <property type="component" value="Chromosome"/>
</dbReference>
<reference evidence="11 12" key="1">
    <citation type="journal article" date="2023" name="ISME J.">
        <title>Thermophilic Dehalococcoidia with unusual traits shed light on an unexpected past.</title>
        <authorList>
            <person name="Palmer M."/>
            <person name="Covington J.K."/>
            <person name="Zhou E.M."/>
            <person name="Thomas S.C."/>
            <person name="Habib N."/>
            <person name="Seymour C.O."/>
            <person name="Lai D."/>
            <person name="Johnston J."/>
            <person name="Hashimi A."/>
            <person name="Jiao J.Y."/>
            <person name="Muok A.R."/>
            <person name="Liu L."/>
            <person name="Xian W.D."/>
            <person name="Zhi X.Y."/>
            <person name="Li M.M."/>
            <person name="Silva L.P."/>
            <person name="Bowen B.P."/>
            <person name="Louie K."/>
            <person name="Briegel A."/>
            <person name="Pett-Ridge J."/>
            <person name="Weber P.K."/>
            <person name="Tocheva E.I."/>
            <person name="Woyke T."/>
            <person name="Northen T.R."/>
            <person name="Mayali X."/>
            <person name="Li W.J."/>
            <person name="Hedlund B.P."/>
        </authorList>
    </citation>
    <scope>NUCLEOTIDE SEQUENCE [LARGE SCALE GENOMIC DNA]</scope>
    <source>
        <strain evidence="11 12">YIM 72310</strain>
    </source>
</reference>
<keyword evidence="1 8" id="KW-0436">Ligase</keyword>
<dbReference type="HAMAP" id="MF_02003">
    <property type="entry name" value="Ile_tRNA_synth_type2"/>
    <property type="match status" value="1"/>
</dbReference>
<sequence length="1082" mass="120588">MFRPVDPKVSFPALEARILQFWKEQRIFEKSIEQRPADNLFVFYEGPPTANARPGIHHVLSRVFKDLVPRYRTMRGYRVPRKGGWDTHGLPVELEIEKELGLKSKPEIEAYGIAAFNEKCKESVSRYVEEWTRLSERIAFWADYDHPYVTYDNGYIETCWWIFKQLWDAGLVYQDYRSTPHCPRCGTSLSDHEVALGYQDDVPDPSVFVKFRIPGDALAAAGYRTAGPLALVAWTTTPWTLPGNVALAVKADADYGVYELEGEAVILAEALAPKVLGGEPQPAARLRGGQLVGLAYEPLYRPELLGHPVMRFDDDGRLRPLAAGEATDGLRRVIAADYVSLEDGSGIVHIAPAFGGEDFEEGKHYRLLFAQPIDLRGIMAEGLPGAGKFAKQADRDVERNLEERGLLLKKGTIRHTYPFCWRCGTPLLYYAKPSWYLRTTALRDQLLAGNERINWYPEHIKHGRFGNWLANNIDWAVSRERYWGTPLPFWRCEACGEAACIGSKAELIERAEDRAAAEALDDLHRPYVDAVTIRCAACGGTARRVPEVADAWFDSGAMPYAQWHFPFEHEAEFRRHFPADFICEAIDQTRGWFYTLHAEATLLKAAGAIPDGIAYKNVICLGHINDEKGNKMSKSRGNTVDPWTVIEKHGADATRWYMYAASPAGMPRRFSAGLVEEGLRRFLLTLWNTYSFFVSYANIDGFRPAGGRLEPAAEIDRWLLSELNALVAKVTAELEEYDPTDAARAIEAFVDDLSNWYVRRSRRRFWRGATEGDADKQSAYETLYTALVTLAKLLAPFTPFVAEELWQNLVRSVDPAAPESVHLAAWPEADASRIDDRLNAETQLIKRLCSLGRAARAKAAIKVRQPVAEVVVKLRDAAEAAVVERNRHLVLEELNAKALRLIDDETEVVAYDVKPNLPVLGPKHGQAVGAIRQGLAALDPAEVAAAVRRGRGVAVAGIELEPGDILLQAQDREGYAAAQEAGYTVAVATAITPELADEGLAREIVRRLQDLRREAGFELADRIRAWVAGDAEVERVVVSHRAYISGETLAIELTAGEPPAGAVRAEEDLDGSRTVFGVQRVS</sequence>
<dbReference type="Gene3D" id="3.40.50.620">
    <property type="entry name" value="HUPs"/>
    <property type="match status" value="2"/>
</dbReference>
<comment type="domain">
    <text evidence="8">IleRS has two distinct active sites: one for aminoacylation and one for editing. The misactivated valine is translocated from the active site to the editing site, which sterically excludes the correctly activated isoleucine. The single editing site contains two valyl binding pockets, one specific for each substrate (Val-AMP or Val-tRNA(Ile)).</text>
</comment>
<keyword evidence="5 8" id="KW-0030">Aminoacyl-tRNA synthetase</keyword>
<dbReference type="NCBIfam" id="TIGR00392">
    <property type="entry name" value="ileS"/>
    <property type="match status" value="1"/>
</dbReference>
<dbReference type="InterPro" id="IPR009080">
    <property type="entry name" value="tRNAsynth_Ia_anticodon-bd"/>
</dbReference>
<evidence type="ECO:0000256" key="4">
    <source>
        <dbReference type="ARBA" id="ARBA00022917"/>
    </source>
</evidence>
<keyword evidence="2 8" id="KW-0547">Nucleotide-binding</keyword>
<dbReference type="SUPFAM" id="SSF52374">
    <property type="entry name" value="Nucleotidylyl transferase"/>
    <property type="match status" value="1"/>
</dbReference>
<dbReference type="Pfam" id="PF08264">
    <property type="entry name" value="Anticodon_1"/>
    <property type="match status" value="1"/>
</dbReference>
<evidence type="ECO:0000313" key="11">
    <source>
        <dbReference type="EMBL" id="WBL37379.1"/>
    </source>
</evidence>
<evidence type="ECO:0000256" key="7">
    <source>
        <dbReference type="ARBA" id="ARBA00048359"/>
    </source>
</evidence>
<dbReference type="CDD" id="cd07961">
    <property type="entry name" value="Anticodon_Ia_Ile_ABEc"/>
    <property type="match status" value="1"/>
</dbReference>
<comment type="catalytic activity">
    <reaction evidence="7 8">
        <text>tRNA(Ile) + L-isoleucine + ATP = L-isoleucyl-tRNA(Ile) + AMP + diphosphate</text>
        <dbReference type="Rhea" id="RHEA:11060"/>
        <dbReference type="Rhea" id="RHEA-COMP:9666"/>
        <dbReference type="Rhea" id="RHEA-COMP:9695"/>
        <dbReference type="ChEBI" id="CHEBI:30616"/>
        <dbReference type="ChEBI" id="CHEBI:33019"/>
        <dbReference type="ChEBI" id="CHEBI:58045"/>
        <dbReference type="ChEBI" id="CHEBI:78442"/>
        <dbReference type="ChEBI" id="CHEBI:78528"/>
        <dbReference type="ChEBI" id="CHEBI:456215"/>
        <dbReference type="EC" id="6.1.1.5"/>
    </reaction>
</comment>
<dbReference type="InterPro" id="IPR002300">
    <property type="entry name" value="aa-tRNA-synth_Ia"/>
</dbReference>
<keyword evidence="12" id="KW-1185">Reference proteome</keyword>
<name>A0ABY7MA29_9CHLR</name>
<keyword evidence="4 8" id="KW-0648">Protein biosynthesis</keyword>
<dbReference type="InterPro" id="IPR009008">
    <property type="entry name" value="Val/Leu/Ile-tRNA-synth_edit"/>
</dbReference>
<dbReference type="CDD" id="cd00818">
    <property type="entry name" value="IleRS_core"/>
    <property type="match status" value="1"/>
</dbReference>
<dbReference type="EMBL" id="CP115149">
    <property type="protein sequence ID" value="WBL37379.1"/>
    <property type="molecule type" value="Genomic_DNA"/>
</dbReference>
<evidence type="ECO:0000256" key="3">
    <source>
        <dbReference type="ARBA" id="ARBA00022840"/>
    </source>
</evidence>
<organism evidence="11 12">
    <name type="scientific">Tepidiforma flava</name>
    <dbReference type="NCBI Taxonomy" id="3004094"/>
    <lineage>
        <taxon>Bacteria</taxon>
        <taxon>Bacillati</taxon>
        <taxon>Chloroflexota</taxon>
        <taxon>Tepidiformia</taxon>
        <taxon>Tepidiformales</taxon>
        <taxon>Tepidiformaceae</taxon>
        <taxon>Tepidiforma</taxon>
    </lineage>
</organism>
<evidence type="ECO:0000256" key="2">
    <source>
        <dbReference type="ARBA" id="ARBA00022741"/>
    </source>
</evidence>
<dbReference type="Gene3D" id="1.10.730.10">
    <property type="entry name" value="Isoleucyl-tRNA Synthetase, Domain 1"/>
    <property type="match status" value="1"/>
</dbReference>
<dbReference type="EC" id="6.1.1.5" evidence="8"/>
<proteinExistence type="inferred from homology"/>
<evidence type="ECO:0000259" key="9">
    <source>
        <dbReference type="Pfam" id="PF00133"/>
    </source>
</evidence>
<dbReference type="Pfam" id="PF00133">
    <property type="entry name" value="tRNA-synt_1"/>
    <property type="match status" value="1"/>
</dbReference>
<comment type="similarity">
    <text evidence="8">Belongs to the class-I aminoacyl-tRNA synthetase family. IleS type 2 subfamily.</text>
</comment>
<evidence type="ECO:0000256" key="8">
    <source>
        <dbReference type="HAMAP-Rule" id="MF_02003"/>
    </source>
</evidence>
<dbReference type="PRINTS" id="PR00984">
    <property type="entry name" value="TRNASYNTHILE"/>
</dbReference>
<dbReference type="InterPro" id="IPR013155">
    <property type="entry name" value="M/V/L/I-tRNA-synth_anticd-bd"/>
</dbReference>
<accession>A0ABY7MA29</accession>
<evidence type="ECO:0000256" key="6">
    <source>
        <dbReference type="ARBA" id="ARBA00025217"/>
    </source>
</evidence>
<keyword evidence="3 8" id="KW-0067">ATP-binding</keyword>
<dbReference type="Pfam" id="PF19302">
    <property type="entry name" value="DUF5915"/>
    <property type="match status" value="1"/>
</dbReference>
<comment type="subcellular location">
    <subcellularLocation>
        <location evidence="8">Cytoplasm</location>
    </subcellularLocation>
</comment>
<comment type="function">
    <text evidence="6 8">Catalyzes the attachment of isoleucine to tRNA(Ile). As IleRS can inadvertently accommodate and process structurally similar amino acids such as valine, to avoid such errors it has two additional distinct tRNA(Ile)-dependent editing activities. One activity is designated as 'pretransfer' editing and involves the hydrolysis of activated Val-AMP. The other activity is designated 'posttransfer' editing and involves deacylation of mischarged Val-tRNA(Ile).</text>
</comment>
<evidence type="ECO:0000256" key="1">
    <source>
        <dbReference type="ARBA" id="ARBA00022598"/>
    </source>
</evidence>
<keyword evidence="8" id="KW-0862">Zinc</keyword>
<dbReference type="Gene3D" id="3.90.740.10">
    <property type="entry name" value="Valyl/Leucyl/Isoleucyl-tRNA synthetase, editing domain"/>
    <property type="match status" value="1"/>
</dbReference>
<feature type="binding site" evidence="8">
    <location>
        <position position="634"/>
    </location>
    <ligand>
        <name>ATP</name>
        <dbReference type="ChEBI" id="CHEBI:30616"/>
    </ligand>
</feature>
<dbReference type="RefSeq" id="WP_270057892.1">
    <property type="nucleotide sequence ID" value="NZ_CP115149.1"/>
</dbReference>
<dbReference type="InterPro" id="IPR014729">
    <property type="entry name" value="Rossmann-like_a/b/a_fold"/>
</dbReference>
<keyword evidence="8" id="KW-0963">Cytoplasm</keyword>
<dbReference type="PANTHER" id="PTHR42780">
    <property type="entry name" value="SOLEUCYL-TRNA SYNTHETASE"/>
    <property type="match status" value="1"/>
</dbReference>
<gene>
    <name evidence="8 11" type="primary">ileS</name>
    <name evidence="11" type="ORF">O0235_07335</name>
</gene>
<dbReference type="InterPro" id="IPR033709">
    <property type="entry name" value="Anticodon_Ile_ABEc"/>
</dbReference>
<dbReference type="SUPFAM" id="SSF47323">
    <property type="entry name" value="Anticodon-binding domain of a subclass of class I aminoacyl-tRNA synthetases"/>
    <property type="match status" value="1"/>
</dbReference>
<comment type="cofactor">
    <cofactor evidence="8">
        <name>Zn(2+)</name>
        <dbReference type="ChEBI" id="CHEBI:29105"/>
    </cofactor>
</comment>
<dbReference type="PANTHER" id="PTHR42780:SF1">
    <property type="entry name" value="ISOLEUCINE--TRNA LIGASE, CYTOPLASMIC"/>
    <property type="match status" value="1"/>
</dbReference>
<dbReference type="InterPro" id="IPR002301">
    <property type="entry name" value="Ile-tRNA-ligase"/>
</dbReference>
<dbReference type="InterPro" id="IPR023586">
    <property type="entry name" value="Ile-tRNA-ligase_type2"/>
</dbReference>
<feature type="domain" description="Methionyl/Valyl/Leucyl/Isoleucyl-tRNA synthetase anticodon-binding" evidence="10">
    <location>
        <begin position="716"/>
        <end position="870"/>
    </location>
</feature>
<evidence type="ECO:0000256" key="5">
    <source>
        <dbReference type="ARBA" id="ARBA00023146"/>
    </source>
</evidence>
<comment type="subunit">
    <text evidence="8">Monomer.</text>
</comment>
<dbReference type="GO" id="GO:0004822">
    <property type="term" value="F:isoleucine-tRNA ligase activity"/>
    <property type="evidence" value="ECO:0007669"/>
    <property type="project" value="UniProtKB-EC"/>
</dbReference>
<evidence type="ECO:0000259" key="10">
    <source>
        <dbReference type="Pfam" id="PF08264"/>
    </source>
</evidence>
<feature type="domain" description="Aminoacyl-tRNA synthetase class Ia" evidence="9">
    <location>
        <begin position="18"/>
        <end position="663"/>
    </location>
</feature>